<dbReference type="InterPro" id="IPR004606">
    <property type="entry name" value="Mop_domain"/>
</dbReference>
<dbReference type="Proteomes" id="UP001287436">
    <property type="component" value="Unassembled WGS sequence"/>
</dbReference>
<evidence type="ECO:0000256" key="2">
    <source>
        <dbReference type="PROSITE-ProRule" id="PRU01213"/>
    </source>
</evidence>
<dbReference type="RefSeq" id="WP_139528791.1">
    <property type="nucleotide sequence ID" value="NZ_CABEJD010000001.1"/>
</dbReference>
<evidence type="ECO:0000313" key="4">
    <source>
        <dbReference type="EMBL" id="MDW2718840.1"/>
    </source>
</evidence>
<protein>
    <submittedName>
        <fullName evidence="4">TOBE domain-containing protein</fullName>
    </submittedName>
</protein>
<accession>A0ABD5HMU9</accession>
<name>A0ABD5HMU9_9ENTR</name>
<dbReference type="InterPro" id="IPR008995">
    <property type="entry name" value="Mo/tungstate-bd_C_term_dom"/>
</dbReference>
<dbReference type="SUPFAM" id="SSF50331">
    <property type="entry name" value="MOP-like"/>
    <property type="match status" value="1"/>
</dbReference>
<evidence type="ECO:0000313" key="5">
    <source>
        <dbReference type="Proteomes" id="UP001287436"/>
    </source>
</evidence>
<dbReference type="PROSITE" id="PS51866">
    <property type="entry name" value="MOP"/>
    <property type="match status" value="1"/>
</dbReference>
<dbReference type="Pfam" id="PF03459">
    <property type="entry name" value="TOBE"/>
    <property type="match status" value="1"/>
</dbReference>
<dbReference type="InterPro" id="IPR005116">
    <property type="entry name" value="Transp-assoc_OB_typ1"/>
</dbReference>
<evidence type="ECO:0000256" key="1">
    <source>
        <dbReference type="ARBA" id="ARBA00022505"/>
    </source>
</evidence>
<keyword evidence="1 2" id="KW-0500">Molybdenum</keyword>
<dbReference type="Gene3D" id="2.40.50.100">
    <property type="match status" value="1"/>
</dbReference>
<dbReference type="AlphaFoldDB" id="A0ABD5HMU9"/>
<feature type="domain" description="Mop" evidence="3">
    <location>
        <begin position="2"/>
        <end position="68"/>
    </location>
</feature>
<proteinExistence type="predicted"/>
<organism evidence="4 5">
    <name type="scientific">Klebsiella pasteurii</name>
    <dbReference type="NCBI Taxonomy" id="2587529"/>
    <lineage>
        <taxon>Bacteria</taxon>
        <taxon>Pseudomonadati</taxon>
        <taxon>Pseudomonadota</taxon>
        <taxon>Gammaproteobacteria</taxon>
        <taxon>Enterobacterales</taxon>
        <taxon>Enterobacteriaceae</taxon>
        <taxon>Klebsiella/Raoultella group</taxon>
        <taxon>Klebsiella</taxon>
    </lineage>
</organism>
<dbReference type="EMBL" id="JAWPBP010000026">
    <property type="protein sequence ID" value="MDW2718840.1"/>
    <property type="molecule type" value="Genomic_DNA"/>
</dbReference>
<evidence type="ECO:0000259" key="3">
    <source>
        <dbReference type="PROSITE" id="PS51866"/>
    </source>
</evidence>
<sequence length="118" mass="12480">MAISARNQLAGTISVTERGEINDEVELTLEDGAKLIALVTSGSQQALGLEPGREAIALINNREQSASPSQSIWVSMHLARVRSINCYENGEVLQGFISGASFLARDHAAKSADTIGLA</sequence>
<reference evidence="4 5" key="1">
    <citation type="submission" date="2023-10" db="EMBL/GenBank/DDBJ databases">
        <title>Fecal carriage and genetic characteristics of carbapenem-resistant Enterobacterales among healthy adults from four provinces of China.</title>
        <authorList>
            <person name="Li Y."/>
            <person name="Zhang R."/>
        </authorList>
    </citation>
    <scope>NUCLEOTIDE SEQUENCE [LARGE SCALE GENOMIC DNA]</scope>
    <source>
        <strain evidence="4 5">HN-157</strain>
    </source>
</reference>
<comment type="caution">
    <text evidence="4">The sequence shown here is derived from an EMBL/GenBank/DDBJ whole genome shotgun (WGS) entry which is preliminary data.</text>
</comment>
<gene>
    <name evidence="4" type="ORF">RYZ49_23920</name>
</gene>